<sequence>MMRPMVRQRDREIAIGRTASMLHFFFIAHSDPAYPVAVFGTGVRGARLMPQEASKSVVCTSQCETYDKFVLVRRKGPKKILRLWPHTVKIRHCTGVKFLAKQFS</sequence>
<organism evidence="1 2">
    <name type="scientific">Araneus ventricosus</name>
    <name type="common">Orbweaver spider</name>
    <name type="synonym">Epeira ventricosa</name>
    <dbReference type="NCBI Taxonomy" id="182803"/>
    <lineage>
        <taxon>Eukaryota</taxon>
        <taxon>Metazoa</taxon>
        <taxon>Ecdysozoa</taxon>
        <taxon>Arthropoda</taxon>
        <taxon>Chelicerata</taxon>
        <taxon>Arachnida</taxon>
        <taxon>Araneae</taxon>
        <taxon>Araneomorphae</taxon>
        <taxon>Entelegynae</taxon>
        <taxon>Araneoidea</taxon>
        <taxon>Araneidae</taxon>
        <taxon>Araneus</taxon>
    </lineage>
</organism>
<reference evidence="1 2" key="1">
    <citation type="journal article" date="2019" name="Sci. Rep.">
        <title>Orb-weaving spider Araneus ventricosus genome elucidates the spidroin gene catalogue.</title>
        <authorList>
            <person name="Kono N."/>
            <person name="Nakamura H."/>
            <person name="Ohtoshi R."/>
            <person name="Moran D.A.P."/>
            <person name="Shinohara A."/>
            <person name="Yoshida Y."/>
            <person name="Fujiwara M."/>
            <person name="Mori M."/>
            <person name="Tomita M."/>
            <person name="Arakawa K."/>
        </authorList>
    </citation>
    <scope>NUCLEOTIDE SEQUENCE [LARGE SCALE GENOMIC DNA]</scope>
</reference>
<protein>
    <submittedName>
        <fullName evidence="1">Uncharacterized protein</fullName>
    </submittedName>
</protein>
<comment type="caution">
    <text evidence="1">The sequence shown here is derived from an EMBL/GenBank/DDBJ whole genome shotgun (WGS) entry which is preliminary data.</text>
</comment>
<proteinExistence type="predicted"/>
<accession>A0A4Y2Q7D1</accession>
<gene>
    <name evidence="1" type="ORF">AVEN_272164_1</name>
</gene>
<evidence type="ECO:0000313" key="1">
    <source>
        <dbReference type="EMBL" id="GBN59344.1"/>
    </source>
</evidence>
<keyword evidence="2" id="KW-1185">Reference proteome</keyword>
<evidence type="ECO:0000313" key="2">
    <source>
        <dbReference type="Proteomes" id="UP000499080"/>
    </source>
</evidence>
<dbReference type="AlphaFoldDB" id="A0A4Y2Q7D1"/>
<name>A0A4Y2Q7D1_ARAVE</name>
<dbReference type="EMBL" id="BGPR01013123">
    <property type="protein sequence ID" value="GBN59344.1"/>
    <property type="molecule type" value="Genomic_DNA"/>
</dbReference>
<dbReference type="Proteomes" id="UP000499080">
    <property type="component" value="Unassembled WGS sequence"/>
</dbReference>